<feature type="domain" description="HipA-like C-terminal" evidence="5">
    <location>
        <begin position="211"/>
        <end position="414"/>
    </location>
</feature>
<keyword evidence="2" id="KW-0808">Transferase</keyword>
<comment type="similarity">
    <text evidence="1">Belongs to the HipA Ser/Thr kinase family.</text>
</comment>
<organism evidence="7 8">
    <name type="scientific">Hydrogenophaga crocea</name>
    <dbReference type="NCBI Taxonomy" id="2716225"/>
    <lineage>
        <taxon>Bacteria</taxon>
        <taxon>Pseudomonadati</taxon>
        <taxon>Pseudomonadota</taxon>
        <taxon>Betaproteobacteria</taxon>
        <taxon>Burkholderiales</taxon>
        <taxon>Comamonadaceae</taxon>
        <taxon>Hydrogenophaga</taxon>
    </lineage>
</organism>
<dbReference type="GO" id="GO:0005829">
    <property type="term" value="C:cytosol"/>
    <property type="evidence" value="ECO:0007669"/>
    <property type="project" value="TreeGrafter"/>
</dbReference>
<dbReference type="InterPro" id="IPR012893">
    <property type="entry name" value="HipA-like_C"/>
</dbReference>
<keyword evidence="8" id="KW-1185">Reference proteome</keyword>
<reference evidence="7 8" key="1">
    <citation type="submission" date="2020-03" db="EMBL/GenBank/DDBJ databases">
        <title>Hydrogenophaga sp. nov. isolated from cyanobacterial mat.</title>
        <authorList>
            <person name="Thorat V."/>
            <person name="Kirdat K."/>
            <person name="Tiwarekar B."/>
            <person name="Costa E.D."/>
            <person name="Yadav A."/>
        </authorList>
    </citation>
    <scope>NUCLEOTIDE SEQUENCE [LARGE SCALE GENOMIC DNA]</scope>
    <source>
        <strain evidence="7 8">BA0156</strain>
    </source>
</reference>
<protein>
    <submittedName>
        <fullName evidence="7">Type II toxin-antitoxin system HipA family toxin</fullName>
    </submittedName>
</protein>
<evidence type="ECO:0000313" key="8">
    <source>
        <dbReference type="Proteomes" id="UP000503162"/>
    </source>
</evidence>
<name>A0A6G8IJD3_9BURK</name>
<dbReference type="RefSeq" id="WP_166227922.1">
    <property type="nucleotide sequence ID" value="NZ_CP049989.1"/>
</dbReference>
<dbReference type="Pfam" id="PF13657">
    <property type="entry name" value="Couple_hipA"/>
    <property type="match status" value="1"/>
</dbReference>
<evidence type="ECO:0000256" key="3">
    <source>
        <dbReference type="ARBA" id="ARBA00022777"/>
    </source>
</evidence>
<dbReference type="PANTHER" id="PTHR37419">
    <property type="entry name" value="SERINE/THREONINE-PROTEIN KINASE TOXIN HIPA"/>
    <property type="match status" value="1"/>
</dbReference>
<evidence type="ECO:0000256" key="2">
    <source>
        <dbReference type="ARBA" id="ARBA00022679"/>
    </source>
</evidence>
<dbReference type="InterPro" id="IPR052028">
    <property type="entry name" value="HipA_Ser/Thr_kinase"/>
</dbReference>
<accession>A0A6G8IJD3</accession>
<dbReference type="EMBL" id="CP049989">
    <property type="protein sequence ID" value="QIM53138.1"/>
    <property type="molecule type" value="Genomic_DNA"/>
</dbReference>
<sequence>MSPAVKKSGARARPAPEAAPATPEGLEVWLDDPTFGPLTHLGRLHRSGLESVRFEYSPLWLKNGAAFALDPELSLASGNFYPKDSNFGIFMDSCPDRWGQTLMKRRELVEAKQQARTRREMRPWDFFLGVQDVTRMGALRFSALQSDKQLKQGPAPELLEGQALASQALAAPALTHMGELQAVALELTRKKVDDLDLLQQWLKVLVAPGASLGGARPKANLQDGLGQLWIAKFPGADDEHDWALREMLVHQLAAEYGLSVAPARLERIGHGFHTFVTRRFDRHGGRRRFFTSAMAVLGRSDSEETSYLDLAEFIASKQGVEGRIEADLRELFRRVLFNVAVSNRDDHLRNHGFMREATGWRLAPAYDMNPSTKKDGHVLALDDASTEPDLDTVMATAALYRVTPKQAQEDLARLSQVIGTWQNKAQLLGLSGEDRAELKDCFLV</sequence>
<proteinExistence type="inferred from homology"/>
<feature type="compositionally biased region" description="Low complexity" evidence="4">
    <location>
        <begin position="11"/>
        <end position="24"/>
    </location>
</feature>
<gene>
    <name evidence="7" type="ORF">G9Q37_13765</name>
</gene>
<dbReference type="KEGG" id="hcz:G9Q37_13765"/>
<dbReference type="Gene3D" id="1.10.1070.20">
    <property type="match status" value="1"/>
</dbReference>
<evidence type="ECO:0000259" key="6">
    <source>
        <dbReference type="Pfam" id="PF13657"/>
    </source>
</evidence>
<dbReference type="AlphaFoldDB" id="A0A6G8IJD3"/>
<evidence type="ECO:0000313" key="7">
    <source>
        <dbReference type="EMBL" id="QIM53138.1"/>
    </source>
</evidence>
<evidence type="ECO:0000256" key="4">
    <source>
        <dbReference type="SAM" id="MobiDB-lite"/>
    </source>
</evidence>
<feature type="domain" description="HipA N-terminal subdomain 1" evidence="6">
    <location>
        <begin position="27"/>
        <end position="110"/>
    </location>
</feature>
<evidence type="ECO:0000259" key="5">
    <source>
        <dbReference type="Pfam" id="PF07804"/>
    </source>
</evidence>
<dbReference type="PANTHER" id="PTHR37419:SF8">
    <property type="entry name" value="TOXIN YJJJ"/>
    <property type="match status" value="1"/>
</dbReference>
<evidence type="ECO:0000256" key="1">
    <source>
        <dbReference type="ARBA" id="ARBA00010164"/>
    </source>
</evidence>
<feature type="region of interest" description="Disordered" evidence="4">
    <location>
        <begin position="1"/>
        <end position="25"/>
    </location>
</feature>
<keyword evidence="3" id="KW-0418">Kinase</keyword>
<dbReference type="Proteomes" id="UP000503162">
    <property type="component" value="Chromosome"/>
</dbReference>
<dbReference type="GO" id="GO:0004674">
    <property type="term" value="F:protein serine/threonine kinase activity"/>
    <property type="evidence" value="ECO:0007669"/>
    <property type="project" value="TreeGrafter"/>
</dbReference>
<dbReference type="Pfam" id="PF07804">
    <property type="entry name" value="HipA_C"/>
    <property type="match status" value="1"/>
</dbReference>
<dbReference type="InterPro" id="IPR017508">
    <property type="entry name" value="HipA_N1"/>
</dbReference>